<dbReference type="GO" id="GO:0003723">
    <property type="term" value="F:RNA binding"/>
    <property type="evidence" value="ECO:0007669"/>
    <property type="project" value="UniProtKB-UniRule"/>
</dbReference>
<evidence type="ECO:0000259" key="17">
    <source>
        <dbReference type="PROSITE" id="PS50280"/>
    </source>
</evidence>
<comment type="catalytic activity">
    <reaction evidence="13">
        <text>N(6),N(6)-dimethyl-L-lysyl(4)-[histone H3] + S-adenosyl-L-methionine = N(6),N(6),N(6)-trimethyl-L-lysyl(4)-[histone H3] + S-adenosyl-L-homocysteine + H(+)</text>
        <dbReference type="Rhea" id="RHEA:60272"/>
        <dbReference type="Rhea" id="RHEA-COMP:15537"/>
        <dbReference type="Rhea" id="RHEA-COMP:15540"/>
        <dbReference type="ChEBI" id="CHEBI:15378"/>
        <dbReference type="ChEBI" id="CHEBI:57856"/>
        <dbReference type="ChEBI" id="CHEBI:59789"/>
        <dbReference type="ChEBI" id="CHEBI:61961"/>
        <dbReference type="ChEBI" id="CHEBI:61976"/>
    </reaction>
</comment>
<feature type="compositionally biased region" description="Low complexity" evidence="15">
    <location>
        <begin position="262"/>
        <end position="275"/>
    </location>
</feature>
<evidence type="ECO:0000256" key="13">
    <source>
        <dbReference type="ARBA" id="ARBA00049129"/>
    </source>
</evidence>
<evidence type="ECO:0000256" key="15">
    <source>
        <dbReference type="SAM" id="MobiDB-lite"/>
    </source>
</evidence>
<evidence type="ECO:0000256" key="6">
    <source>
        <dbReference type="ARBA" id="ARBA00022853"/>
    </source>
</evidence>
<dbReference type="PROSITE" id="PS50280">
    <property type="entry name" value="SET"/>
    <property type="match status" value="1"/>
</dbReference>
<evidence type="ECO:0000256" key="14">
    <source>
        <dbReference type="PROSITE-ProRule" id="PRU00176"/>
    </source>
</evidence>
<evidence type="ECO:0000256" key="1">
    <source>
        <dbReference type="ARBA" id="ARBA00004123"/>
    </source>
</evidence>
<dbReference type="InterPro" id="IPR001214">
    <property type="entry name" value="SET_dom"/>
</dbReference>
<dbReference type="SUPFAM" id="SSF54928">
    <property type="entry name" value="RNA-binding domain, RBD"/>
    <property type="match status" value="1"/>
</dbReference>
<dbReference type="SUPFAM" id="SSF82199">
    <property type="entry name" value="SET domain"/>
    <property type="match status" value="1"/>
</dbReference>
<evidence type="ECO:0000313" key="20">
    <source>
        <dbReference type="Proteomes" id="UP000288716"/>
    </source>
</evidence>
<dbReference type="SMART" id="SM00360">
    <property type="entry name" value="RRM"/>
    <property type="match status" value="1"/>
</dbReference>
<dbReference type="InterPro" id="IPR044570">
    <property type="entry name" value="Set1-like"/>
</dbReference>
<evidence type="ECO:0000256" key="5">
    <source>
        <dbReference type="ARBA" id="ARBA00022691"/>
    </source>
</evidence>
<accession>A0A443SNR5</accession>
<dbReference type="Pfam" id="PF11764">
    <property type="entry name" value="N-SET"/>
    <property type="match status" value="1"/>
</dbReference>
<feature type="region of interest" description="Disordered" evidence="15">
    <location>
        <begin position="836"/>
        <end position="958"/>
    </location>
</feature>
<dbReference type="VEuPathDB" id="VectorBase:LDEU002860"/>
<keyword evidence="8" id="KW-0805">Transcription regulation</keyword>
<feature type="compositionally biased region" description="Acidic residues" evidence="15">
    <location>
        <begin position="885"/>
        <end position="896"/>
    </location>
</feature>
<feature type="compositionally biased region" description="Acidic residues" evidence="15">
    <location>
        <begin position="840"/>
        <end position="850"/>
    </location>
</feature>
<evidence type="ECO:0000259" key="16">
    <source>
        <dbReference type="PROSITE" id="PS50102"/>
    </source>
</evidence>
<evidence type="ECO:0000256" key="7">
    <source>
        <dbReference type="ARBA" id="ARBA00022884"/>
    </source>
</evidence>
<protein>
    <recommendedName>
        <fullName evidence="2">[histone H3]-lysine(4) N-trimethyltransferase</fullName>
        <ecNumber evidence="2">2.1.1.354</ecNumber>
    </recommendedName>
</protein>
<keyword evidence="4 19" id="KW-0808">Transferase</keyword>
<evidence type="ECO:0000256" key="12">
    <source>
        <dbReference type="ARBA" id="ARBA00047583"/>
    </source>
</evidence>
<dbReference type="CDD" id="cd19169">
    <property type="entry name" value="SET_SETD1"/>
    <property type="match status" value="1"/>
</dbReference>
<dbReference type="InterPro" id="IPR000504">
    <property type="entry name" value="RRM_dom"/>
</dbReference>
<evidence type="ECO:0000313" key="19">
    <source>
        <dbReference type="EMBL" id="RWS29179.1"/>
    </source>
</evidence>
<feature type="compositionally biased region" description="Basic and acidic residues" evidence="15">
    <location>
        <begin position="945"/>
        <end position="958"/>
    </location>
</feature>
<organism evidence="19 20">
    <name type="scientific">Leptotrombidium deliense</name>
    <dbReference type="NCBI Taxonomy" id="299467"/>
    <lineage>
        <taxon>Eukaryota</taxon>
        <taxon>Metazoa</taxon>
        <taxon>Ecdysozoa</taxon>
        <taxon>Arthropoda</taxon>
        <taxon>Chelicerata</taxon>
        <taxon>Arachnida</taxon>
        <taxon>Acari</taxon>
        <taxon>Acariformes</taxon>
        <taxon>Trombidiformes</taxon>
        <taxon>Prostigmata</taxon>
        <taxon>Anystina</taxon>
        <taxon>Parasitengona</taxon>
        <taxon>Trombiculoidea</taxon>
        <taxon>Trombiculidae</taxon>
        <taxon>Leptotrombidium</taxon>
    </lineage>
</organism>
<dbReference type="FunFam" id="2.170.270.10:FF:000010">
    <property type="entry name" value="Histone-lysine N-methyltransferase"/>
    <property type="match status" value="1"/>
</dbReference>
<comment type="subcellular location">
    <subcellularLocation>
        <location evidence="1">Nucleus</location>
    </subcellularLocation>
</comment>
<dbReference type="Gene3D" id="2.170.270.10">
    <property type="entry name" value="SET domain"/>
    <property type="match status" value="1"/>
</dbReference>
<dbReference type="PROSITE" id="PS50868">
    <property type="entry name" value="POST_SET"/>
    <property type="match status" value="1"/>
</dbReference>
<dbReference type="InterPro" id="IPR046341">
    <property type="entry name" value="SET_dom_sf"/>
</dbReference>
<feature type="compositionally biased region" description="Basic and acidic residues" evidence="15">
    <location>
        <begin position="428"/>
        <end position="437"/>
    </location>
</feature>
<dbReference type="InterPro" id="IPR003616">
    <property type="entry name" value="Post-SET_dom"/>
</dbReference>
<evidence type="ECO:0000256" key="4">
    <source>
        <dbReference type="ARBA" id="ARBA00022679"/>
    </source>
</evidence>
<dbReference type="SMART" id="SM00508">
    <property type="entry name" value="PostSET"/>
    <property type="match status" value="1"/>
</dbReference>
<dbReference type="GO" id="GO:0048188">
    <property type="term" value="C:Set1C/COMPASS complex"/>
    <property type="evidence" value="ECO:0007669"/>
    <property type="project" value="InterPro"/>
</dbReference>
<dbReference type="EC" id="2.1.1.354" evidence="2"/>
<evidence type="ECO:0000256" key="10">
    <source>
        <dbReference type="ARBA" id="ARBA00023242"/>
    </source>
</evidence>
<dbReference type="PANTHER" id="PTHR45814">
    <property type="entry name" value="HISTONE-LYSINE N-METHYLTRANSFERASE SETD1"/>
    <property type="match status" value="1"/>
</dbReference>
<feature type="region of interest" description="Disordered" evidence="15">
    <location>
        <begin position="312"/>
        <end position="346"/>
    </location>
</feature>
<feature type="compositionally biased region" description="Polar residues" evidence="15">
    <location>
        <begin position="414"/>
        <end position="427"/>
    </location>
</feature>
<feature type="region of interest" description="Disordered" evidence="15">
    <location>
        <begin position="1240"/>
        <end position="1268"/>
    </location>
</feature>
<keyword evidence="9" id="KW-0804">Transcription</keyword>
<reference evidence="19 20" key="1">
    <citation type="journal article" date="2018" name="Gigascience">
        <title>Genomes of trombidid mites reveal novel predicted allergens and laterally-transferred genes associated with secondary metabolism.</title>
        <authorList>
            <person name="Dong X."/>
            <person name="Chaisiri K."/>
            <person name="Xia D."/>
            <person name="Armstrong S.D."/>
            <person name="Fang Y."/>
            <person name="Donnelly M.J."/>
            <person name="Kadowaki T."/>
            <person name="McGarry J.W."/>
            <person name="Darby A.C."/>
            <person name="Makepeace B.L."/>
        </authorList>
    </citation>
    <scope>NUCLEOTIDE SEQUENCE [LARGE SCALE GENOMIC DNA]</scope>
    <source>
        <strain evidence="19">UoL-UT</strain>
    </source>
</reference>
<dbReference type="Gene3D" id="3.30.70.330">
    <property type="match status" value="1"/>
</dbReference>
<dbReference type="OrthoDB" id="308383at2759"/>
<feature type="compositionally biased region" description="Acidic residues" evidence="15">
    <location>
        <begin position="473"/>
        <end position="486"/>
    </location>
</feature>
<dbReference type="Proteomes" id="UP000288716">
    <property type="component" value="Unassembled WGS sequence"/>
</dbReference>
<feature type="region of interest" description="Disordered" evidence="15">
    <location>
        <begin position="48"/>
        <end position="70"/>
    </location>
</feature>
<dbReference type="CDD" id="cd12304">
    <property type="entry name" value="RRM_Set1"/>
    <property type="match status" value="1"/>
</dbReference>
<name>A0A443SNR5_9ACAR</name>
<feature type="region of interest" description="Disordered" evidence="15">
    <location>
        <begin position="723"/>
        <end position="747"/>
    </location>
</feature>
<dbReference type="Pfam" id="PF00076">
    <property type="entry name" value="RRM_1"/>
    <property type="match status" value="1"/>
</dbReference>
<comment type="catalytic activity">
    <reaction evidence="12">
        <text>N(6)-methyl-L-lysyl(4)-[histone H3] + S-adenosyl-L-methionine = N(6),N(6)-dimethyl-L-lysyl(4)-[histone H3] + S-adenosyl-L-homocysteine + H(+)</text>
        <dbReference type="Rhea" id="RHEA:60268"/>
        <dbReference type="Rhea" id="RHEA-COMP:15540"/>
        <dbReference type="Rhea" id="RHEA-COMP:15543"/>
        <dbReference type="ChEBI" id="CHEBI:15378"/>
        <dbReference type="ChEBI" id="CHEBI:57856"/>
        <dbReference type="ChEBI" id="CHEBI:59789"/>
        <dbReference type="ChEBI" id="CHEBI:61929"/>
        <dbReference type="ChEBI" id="CHEBI:61976"/>
    </reaction>
</comment>
<keyword evidence="3 19" id="KW-0489">Methyltransferase</keyword>
<keyword evidence="20" id="KW-1185">Reference proteome</keyword>
<dbReference type="GO" id="GO:0140999">
    <property type="term" value="F:histone H3K4 trimethyltransferase activity"/>
    <property type="evidence" value="ECO:0007669"/>
    <property type="project" value="UniProtKB-EC"/>
</dbReference>
<feature type="region of interest" description="Disordered" evidence="15">
    <location>
        <begin position="402"/>
        <end position="446"/>
    </location>
</feature>
<dbReference type="GO" id="GO:0032259">
    <property type="term" value="P:methylation"/>
    <property type="evidence" value="ECO:0007669"/>
    <property type="project" value="UniProtKB-KW"/>
</dbReference>
<dbReference type="EMBL" id="NCKV01001034">
    <property type="protein sequence ID" value="RWS29179.1"/>
    <property type="molecule type" value="Genomic_DNA"/>
</dbReference>
<evidence type="ECO:0000259" key="18">
    <source>
        <dbReference type="PROSITE" id="PS50868"/>
    </source>
</evidence>
<dbReference type="STRING" id="299467.A0A443SNR5"/>
<evidence type="ECO:0000256" key="11">
    <source>
        <dbReference type="ARBA" id="ARBA00047571"/>
    </source>
</evidence>
<feature type="region of interest" description="Disordered" evidence="15">
    <location>
        <begin position="466"/>
        <end position="537"/>
    </location>
</feature>
<keyword evidence="10" id="KW-0539">Nucleus</keyword>
<gene>
    <name evidence="19" type="ORF">B4U80_10596</name>
</gene>
<dbReference type="InterPro" id="IPR024657">
    <property type="entry name" value="COMPASS_Set1_N-SET"/>
</dbReference>
<feature type="compositionally biased region" description="Low complexity" evidence="15">
    <location>
        <begin position="867"/>
        <end position="884"/>
    </location>
</feature>
<dbReference type="InterPro" id="IPR037841">
    <property type="entry name" value="SET_SETD1A/B"/>
</dbReference>
<evidence type="ECO:0000256" key="2">
    <source>
        <dbReference type="ARBA" id="ARBA00012182"/>
    </source>
</evidence>
<dbReference type="SMART" id="SM00317">
    <property type="entry name" value="SET"/>
    <property type="match status" value="1"/>
</dbReference>
<feature type="domain" description="Post-SET" evidence="18">
    <location>
        <begin position="1418"/>
        <end position="1434"/>
    </location>
</feature>
<feature type="domain" description="RRM" evidence="16">
    <location>
        <begin position="145"/>
        <end position="218"/>
    </location>
</feature>
<keyword evidence="5" id="KW-0949">S-adenosyl-L-methionine</keyword>
<dbReference type="PROSITE" id="PS50102">
    <property type="entry name" value="RRM"/>
    <property type="match status" value="1"/>
</dbReference>
<comment type="caution">
    <text evidence="19">The sequence shown here is derived from an EMBL/GenBank/DDBJ whole genome shotgun (WGS) entry which is preliminary data.</text>
</comment>
<feature type="compositionally biased region" description="Low complexity" evidence="15">
    <location>
        <begin position="917"/>
        <end position="929"/>
    </location>
</feature>
<dbReference type="SMART" id="SM01291">
    <property type="entry name" value="N-SET"/>
    <property type="match status" value="1"/>
</dbReference>
<keyword evidence="7 14" id="KW-0694">RNA-binding</keyword>
<feature type="compositionally biased region" description="Polar residues" evidence="15">
    <location>
        <begin position="323"/>
        <end position="344"/>
    </location>
</feature>
<dbReference type="InterPro" id="IPR012677">
    <property type="entry name" value="Nucleotide-bd_a/b_plait_sf"/>
</dbReference>
<feature type="compositionally biased region" description="Basic and acidic residues" evidence="15">
    <location>
        <begin position="723"/>
        <end position="746"/>
    </location>
</feature>
<evidence type="ECO:0000256" key="9">
    <source>
        <dbReference type="ARBA" id="ARBA00023163"/>
    </source>
</evidence>
<evidence type="ECO:0000256" key="8">
    <source>
        <dbReference type="ARBA" id="ARBA00023015"/>
    </source>
</evidence>
<comment type="catalytic activity">
    <reaction evidence="11">
        <text>L-lysyl(4)-[histone H3] + 3 S-adenosyl-L-methionine = N(6),N(6),N(6)-trimethyl-L-lysyl(4)-[histone H3] + 3 S-adenosyl-L-homocysteine + 3 H(+)</text>
        <dbReference type="Rhea" id="RHEA:60260"/>
        <dbReference type="Rhea" id="RHEA-COMP:15537"/>
        <dbReference type="Rhea" id="RHEA-COMP:15547"/>
        <dbReference type="ChEBI" id="CHEBI:15378"/>
        <dbReference type="ChEBI" id="CHEBI:29969"/>
        <dbReference type="ChEBI" id="CHEBI:57856"/>
        <dbReference type="ChEBI" id="CHEBI:59789"/>
        <dbReference type="ChEBI" id="CHEBI:61961"/>
        <dbReference type="EC" id="2.1.1.354"/>
    </reaction>
</comment>
<dbReference type="InterPro" id="IPR035979">
    <property type="entry name" value="RBD_domain_sf"/>
</dbReference>
<keyword evidence="6" id="KW-0156">Chromatin regulator</keyword>
<feature type="region of interest" description="Disordered" evidence="15">
    <location>
        <begin position="238"/>
        <end position="282"/>
    </location>
</feature>
<proteinExistence type="predicted"/>
<dbReference type="Pfam" id="PF00856">
    <property type="entry name" value="SET"/>
    <property type="match status" value="1"/>
</dbReference>
<feature type="domain" description="SET" evidence="17">
    <location>
        <begin position="1295"/>
        <end position="1412"/>
    </location>
</feature>
<sequence>MSQIAKPRSVDNETADKCLLVCNSSGIEKASITRSQVNGVAGSAAASRSNSSFQNTVSSQEVPGKRSSKNGNWKLISDPCLVKGTVKVYRYEGVVPGKECLHPPVIIQDPRKKKTEASWVKTETMFLLSTKFKIDSHYVGVPPPVEVSVTNLNDNINQKFLEDMVKKFGAVEESQILYHPKTKKHLGLARITFVFTQGAKACVEKLNETSVMGNIIKVFLDPFGKEVTQSMEMIVNPPKPVVQPVVPNKDSFISSEHTEGDSTTLSTNSSLHHNNITPSKGSDFGYNSESCVNSYGPQSSCYRSNQSTPASLDSGFYGPGQFPYNSQTNTQSWNTGQSQSSWENPPTPWPEVAKFTTFNECIKKSPVRESLDSRIELLLKQHSKGMAPSFLGELGGMSGLGSPPFESMCHRSSPKQYNKKQNINVKDNYSRRSKTDDSDAILGTPPSPFISASDYIKWHKVTNAIDSGKDPCLDSDDEDHDDEDSENEVKLANGDDDDATPVKDEPLSTKRTRNRQKKVPEKCDDDDDDRMSLSSLSSGEKLHITSDVSAGSGIVHHPMYPSEQVQMMARLGIWKPGMGSGMFTGTPTGAHHNFATPSSIGSHYQYPFCSYNNSIQLQAARHPYFRLPFTSPGMFANFTFSAFPTFQPTLESSCSEISGKSQQSVEFEHKANEARREPLTKAVLDAVVSELKEIIKKDIFKKMIESTAFKSFETWWDENERQSKARGRIIHDEESKPATRTVEDKSQWSSYSSVYENNKSDNSYASLGEHFVAGLGLRASIPKMPSFRRKFKKPPSPQLEDDETVDSKKTFSDDEMEKDSVFKSLEQNVKKNRAAAVVEDLQDNSSDDESSVISNVSRKGEIRGSHSDISSSSSSSYGSSSSSSSDDETSSDESESESVKSRISVSSKRDNKKAVHSSESSSESSYESLSDSDEDRGNKKNRIKMLKEKSNKSDDISMSKLEYEASEALISLATGFQSVSEAKGKSKKLSAVNNEVSEKQISDTDSASEVEIMERETPQESVAFDHSYCLPSATKPTVDSVIDAVARGSFPNSSESNEKSAVSISDHLYSKQTQPQISVKSNKRQYRKRQTISPEFKHNVYTVASEWRKAKRSNKVDKDYAVNDSQTLPLFETPEYKQRSLMEEMNILYEFLTTGIDNEDINYMKRSYEAMLQEDTTQMWLNDTHWVEHPSTNVFTSPKKKRKVENVRVHLTGCARSEGFYKMDMKEKALNSHVNDNRKRHFVDDDDDTKQLRARMPTTQQSTREARSNQRRLLASVDAAWSDLLKFNQLQFRKKQLKFARSTIHDWGLFALEPIAADEMVIEYVGQMIRPVVADLREKKYNEMGIGSSYLFRVDLETIIDATKFGNLARFINHSCNPNCYAKVITVEGQKKIVIYSKQPIGVNEEITYDYKFPIEDEKIPCLCNAPQCRGYLN</sequence>
<dbReference type="PANTHER" id="PTHR45814:SF2">
    <property type="entry name" value="HISTONE-LYSINE N-METHYLTRANSFERASE SETD1"/>
    <property type="match status" value="1"/>
</dbReference>
<feature type="region of interest" description="Disordered" evidence="15">
    <location>
        <begin position="786"/>
        <end position="819"/>
    </location>
</feature>
<evidence type="ECO:0000256" key="3">
    <source>
        <dbReference type="ARBA" id="ARBA00022603"/>
    </source>
</evidence>